<keyword evidence="5 7" id="KW-0687">Ribonucleoprotein</keyword>
<organism evidence="11 12">
    <name type="scientific">Candidatus Taylorbacteria bacterium RIFCSPHIGHO2_02_49_25</name>
    <dbReference type="NCBI Taxonomy" id="1802305"/>
    <lineage>
        <taxon>Bacteria</taxon>
        <taxon>Candidatus Tayloriibacteriota</taxon>
    </lineage>
</organism>
<comment type="function">
    <text evidence="7 10">This protein binds specifically to 23S rRNA; its binding is stimulated by other ribosomal proteins, e.g., L4, L17, and L20. It is important during the early stages of 50S assembly. It makes multiple contacts with different domains of the 23S rRNA in the assembled 50S subunit and ribosome.</text>
</comment>
<dbReference type="InterPro" id="IPR001063">
    <property type="entry name" value="Ribosomal_uL22"/>
</dbReference>
<keyword evidence="3 7" id="KW-0694">RNA-binding</keyword>
<dbReference type="Pfam" id="PF00237">
    <property type="entry name" value="Ribosomal_L22"/>
    <property type="match status" value="1"/>
</dbReference>
<dbReference type="GO" id="GO:0019843">
    <property type="term" value="F:rRNA binding"/>
    <property type="evidence" value="ECO:0007669"/>
    <property type="project" value="UniProtKB-UniRule"/>
</dbReference>
<evidence type="ECO:0000256" key="6">
    <source>
        <dbReference type="ARBA" id="ARBA00035207"/>
    </source>
</evidence>
<evidence type="ECO:0000256" key="3">
    <source>
        <dbReference type="ARBA" id="ARBA00022884"/>
    </source>
</evidence>
<accession>A0A1G2MCJ4</accession>
<comment type="caution">
    <text evidence="11">The sequence shown here is derived from an EMBL/GenBank/DDBJ whole genome shotgun (WGS) entry which is preliminary data.</text>
</comment>
<dbReference type="NCBIfam" id="TIGR01044">
    <property type="entry name" value="rplV_bact"/>
    <property type="match status" value="1"/>
</dbReference>
<protein>
    <recommendedName>
        <fullName evidence="6 7">Large ribosomal subunit protein uL22</fullName>
    </recommendedName>
</protein>
<evidence type="ECO:0000256" key="10">
    <source>
        <dbReference type="RuleBase" id="RU004008"/>
    </source>
</evidence>
<dbReference type="SUPFAM" id="SSF54843">
    <property type="entry name" value="Ribosomal protein L22"/>
    <property type="match status" value="1"/>
</dbReference>
<evidence type="ECO:0000256" key="7">
    <source>
        <dbReference type="HAMAP-Rule" id="MF_01331"/>
    </source>
</evidence>
<dbReference type="PANTHER" id="PTHR13501">
    <property type="entry name" value="CHLOROPLAST 50S RIBOSOMAL PROTEIN L22-RELATED"/>
    <property type="match status" value="1"/>
</dbReference>
<dbReference type="PANTHER" id="PTHR13501:SF8">
    <property type="entry name" value="LARGE RIBOSOMAL SUBUNIT PROTEIN UL22M"/>
    <property type="match status" value="1"/>
</dbReference>
<name>A0A1G2MCJ4_9BACT</name>
<evidence type="ECO:0000313" key="12">
    <source>
        <dbReference type="Proteomes" id="UP000176493"/>
    </source>
</evidence>
<dbReference type="InterPro" id="IPR005727">
    <property type="entry name" value="Ribosomal_uL22_bac/chlpt-type"/>
</dbReference>
<dbReference type="InterPro" id="IPR036394">
    <property type="entry name" value="Ribosomal_uL22_sf"/>
</dbReference>
<comment type="subunit">
    <text evidence="7 9">Part of the 50S ribosomal subunit.</text>
</comment>
<dbReference type="AlphaFoldDB" id="A0A1G2MCJ4"/>
<proteinExistence type="inferred from homology"/>
<evidence type="ECO:0000256" key="5">
    <source>
        <dbReference type="ARBA" id="ARBA00023274"/>
    </source>
</evidence>
<dbReference type="Gene3D" id="3.90.470.10">
    <property type="entry name" value="Ribosomal protein L22/L17"/>
    <property type="match status" value="1"/>
</dbReference>
<dbReference type="GO" id="GO:0022625">
    <property type="term" value="C:cytosolic large ribosomal subunit"/>
    <property type="evidence" value="ECO:0007669"/>
    <property type="project" value="TreeGrafter"/>
</dbReference>
<reference evidence="11 12" key="1">
    <citation type="journal article" date="2016" name="Nat. Commun.">
        <title>Thousands of microbial genomes shed light on interconnected biogeochemical processes in an aquifer system.</title>
        <authorList>
            <person name="Anantharaman K."/>
            <person name="Brown C.T."/>
            <person name="Hug L.A."/>
            <person name="Sharon I."/>
            <person name="Castelle C.J."/>
            <person name="Probst A.J."/>
            <person name="Thomas B.C."/>
            <person name="Singh A."/>
            <person name="Wilkins M.J."/>
            <person name="Karaoz U."/>
            <person name="Brodie E.L."/>
            <person name="Williams K.H."/>
            <person name="Hubbard S.S."/>
            <person name="Banfield J.F."/>
        </authorList>
    </citation>
    <scope>NUCLEOTIDE SEQUENCE [LARGE SCALE GENOMIC DNA]</scope>
</reference>
<dbReference type="InterPro" id="IPR047867">
    <property type="entry name" value="Ribosomal_uL22_bac/org-type"/>
</dbReference>
<evidence type="ECO:0000256" key="2">
    <source>
        <dbReference type="ARBA" id="ARBA00022730"/>
    </source>
</evidence>
<gene>
    <name evidence="7" type="primary">rplV</name>
    <name evidence="11" type="ORF">A2W52_02665</name>
</gene>
<evidence type="ECO:0000256" key="8">
    <source>
        <dbReference type="RuleBase" id="RU004005"/>
    </source>
</evidence>
<sequence>MKAILNNYRQSPRKMRLVAGVVKGKTVAQARTMLSLLPKSATVPLKKLLESAVSNAKENQKILEPDALVITDFRVDPGVVLKRSMPRAHGSAYQILKRTSKISLVLEEPRKS</sequence>
<dbReference type="HAMAP" id="MF_01331_B">
    <property type="entry name" value="Ribosomal_uL22_B"/>
    <property type="match status" value="1"/>
</dbReference>
<keyword evidence="4 7" id="KW-0689">Ribosomal protein</keyword>
<dbReference type="GO" id="GO:0006412">
    <property type="term" value="P:translation"/>
    <property type="evidence" value="ECO:0007669"/>
    <property type="project" value="UniProtKB-UniRule"/>
</dbReference>
<keyword evidence="2 7" id="KW-0699">rRNA-binding</keyword>
<evidence type="ECO:0000256" key="9">
    <source>
        <dbReference type="RuleBase" id="RU004006"/>
    </source>
</evidence>
<comment type="function">
    <text evidence="7">The globular domain of the protein is located near the polypeptide exit tunnel on the outside of the subunit, while an extended beta-hairpin is found that lines the wall of the exit tunnel in the center of the 70S ribosome.</text>
</comment>
<evidence type="ECO:0000256" key="4">
    <source>
        <dbReference type="ARBA" id="ARBA00022980"/>
    </source>
</evidence>
<dbReference type="Proteomes" id="UP000176493">
    <property type="component" value="Unassembled WGS sequence"/>
</dbReference>
<evidence type="ECO:0000313" key="11">
    <source>
        <dbReference type="EMBL" id="OHA21434.1"/>
    </source>
</evidence>
<dbReference type="EMBL" id="MHRJ01000045">
    <property type="protein sequence ID" value="OHA21434.1"/>
    <property type="molecule type" value="Genomic_DNA"/>
</dbReference>
<dbReference type="GO" id="GO:0003735">
    <property type="term" value="F:structural constituent of ribosome"/>
    <property type="evidence" value="ECO:0007669"/>
    <property type="project" value="InterPro"/>
</dbReference>
<comment type="similarity">
    <text evidence="1 7 8">Belongs to the universal ribosomal protein uL22 family.</text>
</comment>
<evidence type="ECO:0000256" key="1">
    <source>
        <dbReference type="ARBA" id="ARBA00009451"/>
    </source>
</evidence>